<feature type="transmembrane region" description="Helical" evidence="1">
    <location>
        <begin position="271"/>
        <end position="290"/>
    </location>
</feature>
<feature type="transmembrane region" description="Helical" evidence="1">
    <location>
        <begin position="246"/>
        <end position="264"/>
    </location>
</feature>
<feature type="transmembrane region" description="Helical" evidence="1">
    <location>
        <begin position="296"/>
        <end position="313"/>
    </location>
</feature>
<accession>A0A6J5S7D9</accession>
<reference evidence="2" key="1">
    <citation type="submission" date="2020-05" db="EMBL/GenBank/DDBJ databases">
        <authorList>
            <person name="Chiriac C."/>
            <person name="Salcher M."/>
            <person name="Ghai R."/>
            <person name="Kavagutti S V."/>
        </authorList>
    </citation>
    <scope>NUCLEOTIDE SEQUENCE</scope>
</reference>
<dbReference type="EMBL" id="LR797347">
    <property type="protein sequence ID" value="CAB4204550.1"/>
    <property type="molecule type" value="Genomic_DNA"/>
</dbReference>
<name>A0A6J5S7D9_9CAUD</name>
<evidence type="ECO:0000313" key="2">
    <source>
        <dbReference type="EMBL" id="CAB4204550.1"/>
    </source>
</evidence>
<evidence type="ECO:0000256" key="1">
    <source>
        <dbReference type="SAM" id="Phobius"/>
    </source>
</evidence>
<feature type="transmembrane region" description="Helical" evidence="1">
    <location>
        <begin position="218"/>
        <end position="240"/>
    </location>
</feature>
<feature type="non-terminal residue" evidence="2">
    <location>
        <position position="433"/>
    </location>
</feature>
<sequence length="433" mass="44298">MGVILPIVSEFDAKGTQRAVKEFQKLEGASAKAQFAIKKAAVPAAAALAGLGVALVGATKAAMEDQAEQVQLALALTNVTGASEAQIKAEEDMITKMSLASGVADSELRPALAALTRGTHDIAEANKALALAQDISAGSGKDLATVSDALAKAYGGNMKALGTLSPEIKAMVKDGASLDEIMNVLGGSFGGASAAAAATAEGGMKRLGIALAETKESIGAALIPVVEALLPHLIAFGAWAQEHTKTFLIVAGAIGGIALTILALNAAMKVYAAAQMIVNGVVAIFNALLLANPVTLVILAIVAFIAILAALYFKFETVRKIVDTVFDAMLAGGRAVFDGLTTYFTGVYNIFKMLFNGIAKMWNNTVGKLSFEFPSWVIGLGGKGFSVPNIPYLADGGIVTGPTLAMIGERGPEAVIPLSGRGGGMGNYTINIT</sequence>
<gene>
    <name evidence="2" type="ORF">UFOVP1400_1</name>
</gene>
<protein>
    <recommendedName>
        <fullName evidence="3">Phage tail tape measure protein</fullName>
    </recommendedName>
</protein>
<keyword evidence="1" id="KW-0472">Membrane</keyword>
<organism evidence="2">
    <name type="scientific">uncultured Caudovirales phage</name>
    <dbReference type="NCBI Taxonomy" id="2100421"/>
    <lineage>
        <taxon>Viruses</taxon>
        <taxon>Duplodnaviria</taxon>
        <taxon>Heunggongvirae</taxon>
        <taxon>Uroviricota</taxon>
        <taxon>Caudoviricetes</taxon>
        <taxon>Peduoviridae</taxon>
        <taxon>Maltschvirus</taxon>
        <taxon>Maltschvirus maltsch</taxon>
    </lineage>
</organism>
<proteinExistence type="predicted"/>
<evidence type="ECO:0008006" key="3">
    <source>
        <dbReference type="Google" id="ProtNLM"/>
    </source>
</evidence>
<keyword evidence="1" id="KW-1133">Transmembrane helix</keyword>
<keyword evidence="1" id="KW-0812">Transmembrane</keyword>